<comment type="function">
    <text evidence="6">Chaperone that specifically binds and folds nascent G alpha proteins prior to G protein heterotrimer formation. Also acts as a guanine nucleotide exchange factor (GEF) for G alpha proteins by stimulating exchange of bound GDP for free GTP.</text>
</comment>
<comment type="subcellular location">
    <subcellularLocation>
        <location evidence="1">Cytoplasm</location>
        <location evidence="1">Cell cortex</location>
    </subcellularLocation>
</comment>
<feature type="compositionally biased region" description="Basic and acidic residues" evidence="7">
    <location>
        <begin position="229"/>
        <end position="245"/>
    </location>
</feature>
<dbReference type="InterPro" id="IPR019318">
    <property type="entry name" value="Gua_nucleotide_exch_fac_Ric8"/>
</dbReference>
<dbReference type="OrthoDB" id="5585685at2759"/>
<dbReference type="AlphaFoldDB" id="A0A6P7KGJ6"/>
<dbReference type="PANTHER" id="PTHR12425">
    <property type="entry name" value="SYNEMBRYN"/>
    <property type="match status" value="1"/>
</dbReference>
<keyword evidence="4 6" id="KW-0344">Guanine-nucleotide releasing factor</keyword>
<evidence type="ECO:0000313" key="8">
    <source>
        <dbReference type="Proteomes" id="UP000515145"/>
    </source>
</evidence>
<dbReference type="GeneID" id="114452296"/>
<dbReference type="PANTHER" id="PTHR12425:SF3">
    <property type="entry name" value="SYNEMBRYN"/>
    <property type="match status" value="1"/>
</dbReference>
<evidence type="ECO:0000313" key="9">
    <source>
        <dbReference type="RefSeq" id="XP_028287342.1"/>
    </source>
</evidence>
<evidence type="ECO:0000256" key="6">
    <source>
        <dbReference type="RuleBase" id="RU369048"/>
    </source>
</evidence>
<reference evidence="9" key="1">
    <citation type="submission" date="2025-08" db="UniProtKB">
        <authorList>
            <consortium name="RefSeq"/>
        </authorList>
    </citation>
    <scope>IDENTIFICATION</scope>
</reference>
<evidence type="ECO:0000256" key="5">
    <source>
        <dbReference type="ARBA" id="ARBA00023186"/>
    </source>
</evidence>
<name>A0A6P7KGJ6_9TELE</name>
<feature type="compositionally biased region" description="Basic and acidic residues" evidence="7">
    <location>
        <begin position="674"/>
        <end position="692"/>
    </location>
</feature>
<feature type="region of interest" description="Disordered" evidence="7">
    <location>
        <begin position="581"/>
        <end position="631"/>
    </location>
</feature>
<dbReference type="GO" id="GO:0001965">
    <property type="term" value="F:G-protein alpha-subunit binding"/>
    <property type="evidence" value="ECO:0007669"/>
    <property type="project" value="UniProtKB-UniRule"/>
</dbReference>
<sequence length="692" mass="78557">MNVDIEGIIQCIKQGDENGVQSQLQEFNKEYAQCFFFDAEEKERKKKRKLEEFRKNKVRDYADSDSDFDEYDQVDRDLILRQNLAVVLVRFIKTGVQTRALKVSLHTLRILTRDKKVLGPLVTDSALLTLARLAGLTTADIGDEANDPDSDFYDNIIASLAEAKLLQGRNEEDEGEGEAHDQNDECAAFEEDTKSDISTTNSGDLDSISWFGSHRTSINEMHRGSIHSRVLEQGRRDRRESKVAGDEEEDEGEYAQRKEAMKVLCNVVYNSTWAQERFSALRLMCGLIEHLSSSVSCSSQSSVHFYELRLLFLITALRPELSTQLQQEGGVSILTATLENCLEVQWKDQYECVLNPTAPPISLNASQCVIEILKILFNITYRSHRQEPSEDDAALYRHLVAILRLCLMRKCLLTDETNELQGHTVNLLSALPLQCLDVLLIAPPAPDSQQCQGVNMDCVHVLLMFLEKRLDSGEKMKEKLTPILNLLTESCRVHRETRIYIRKHILPPLRDVSHRPEEGSTAKNRLVRLMTHLDTDLKHCAADFIFVLCKENVRRFVKYTGYGNAAGLLATRGLLEGQRGKSYSTEGQYSSDSDSDTEEYRQVKDRINPVTGRVEAKQPDPMEGMTEEEKEEEAKRLIMLFNKLSRDNIIQPMQVNEEGKLVPMPGLTVNTLAEEAKSESENDREAGEEEKN</sequence>
<evidence type="ECO:0000256" key="2">
    <source>
        <dbReference type="ARBA" id="ARBA00009049"/>
    </source>
</evidence>
<accession>A0A6P7KGJ6</accession>
<dbReference type="InterPro" id="IPR008376">
    <property type="entry name" value="Chaperone_Ric-8_A/B"/>
</dbReference>
<dbReference type="GO" id="GO:0005938">
    <property type="term" value="C:cell cortex"/>
    <property type="evidence" value="ECO:0007669"/>
    <property type="project" value="UniProtKB-SubCell"/>
</dbReference>
<comment type="similarity">
    <text evidence="2 6">Belongs to the synembryn family.</text>
</comment>
<dbReference type="GO" id="GO:0007186">
    <property type="term" value="P:G protein-coupled receptor signaling pathway"/>
    <property type="evidence" value="ECO:0007669"/>
    <property type="project" value="TreeGrafter"/>
</dbReference>
<dbReference type="InterPro" id="IPR016024">
    <property type="entry name" value="ARM-type_fold"/>
</dbReference>
<dbReference type="Gene3D" id="1.25.10.10">
    <property type="entry name" value="Leucine-rich Repeat Variant"/>
    <property type="match status" value="1"/>
</dbReference>
<dbReference type="InParanoid" id="A0A6P7KGJ6"/>
<dbReference type="Pfam" id="PF10165">
    <property type="entry name" value="Ric8"/>
    <property type="match status" value="1"/>
</dbReference>
<feature type="region of interest" description="Disordered" evidence="7">
    <location>
        <begin position="671"/>
        <end position="692"/>
    </location>
</feature>
<dbReference type="SUPFAM" id="SSF48371">
    <property type="entry name" value="ARM repeat"/>
    <property type="match status" value="1"/>
</dbReference>
<dbReference type="GO" id="GO:0005085">
    <property type="term" value="F:guanyl-nucleotide exchange factor activity"/>
    <property type="evidence" value="ECO:0007669"/>
    <property type="project" value="UniProtKB-UniRule"/>
</dbReference>
<organism evidence="8 9">
    <name type="scientific">Parambassis ranga</name>
    <name type="common">Indian glassy fish</name>
    <dbReference type="NCBI Taxonomy" id="210632"/>
    <lineage>
        <taxon>Eukaryota</taxon>
        <taxon>Metazoa</taxon>
        <taxon>Chordata</taxon>
        <taxon>Craniata</taxon>
        <taxon>Vertebrata</taxon>
        <taxon>Euteleostomi</taxon>
        <taxon>Actinopterygii</taxon>
        <taxon>Neopterygii</taxon>
        <taxon>Teleostei</taxon>
        <taxon>Neoteleostei</taxon>
        <taxon>Acanthomorphata</taxon>
        <taxon>Ovalentaria</taxon>
        <taxon>Ambassidae</taxon>
        <taxon>Parambassis</taxon>
    </lineage>
</organism>
<dbReference type="PRINTS" id="PR01802">
    <property type="entry name" value="SYNEMBRYN"/>
</dbReference>
<evidence type="ECO:0000256" key="7">
    <source>
        <dbReference type="SAM" id="MobiDB-lite"/>
    </source>
</evidence>
<evidence type="ECO:0000256" key="4">
    <source>
        <dbReference type="ARBA" id="ARBA00022658"/>
    </source>
</evidence>
<protein>
    <recommendedName>
        <fullName evidence="6">Synembryn</fullName>
    </recommendedName>
    <alternativeName>
        <fullName evidence="6">Protein Ric-8</fullName>
    </alternativeName>
</protein>
<evidence type="ECO:0000256" key="1">
    <source>
        <dbReference type="ARBA" id="ARBA00004544"/>
    </source>
</evidence>
<feature type="compositionally biased region" description="Basic and acidic residues" evidence="7">
    <location>
        <begin position="598"/>
        <end position="607"/>
    </location>
</feature>
<keyword evidence="3 6" id="KW-0963">Cytoplasm</keyword>
<dbReference type="Proteomes" id="UP000515145">
    <property type="component" value="Chromosome 19"/>
</dbReference>
<keyword evidence="8" id="KW-1185">Reference proteome</keyword>
<dbReference type="InterPro" id="IPR011989">
    <property type="entry name" value="ARM-like"/>
</dbReference>
<evidence type="ECO:0000256" key="3">
    <source>
        <dbReference type="ARBA" id="ARBA00022490"/>
    </source>
</evidence>
<dbReference type="GO" id="GO:0005886">
    <property type="term" value="C:plasma membrane"/>
    <property type="evidence" value="ECO:0007669"/>
    <property type="project" value="TreeGrafter"/>
</dbReference>
<keyword evidence="5" id="KW-0143">Chaperone</keyword>
<dbReference type="RefSeq" id="XP_028287342.1">
    <property type="nucleotide sequence ID" value="XM_028431541.1"/>
</dbReference>
<comment type="subunit">
    <text evidence="6">Interacts with some GDP-bound G alpha proteins. Does not interact with G-alpha proteins when they are in complex with subunits beta and gamma.</text>
</comment>
<proteinExistence type="inferred from homology"/>
<feature type="region of interest" description="Disordered" evidence="7">
    <location>
        <begin position="222"/>
        <end position="254"/>
    </location>
</feature>
<gene>
    <name evidence="9" type="primary">LOC114452296</name>
</gene>